<dbReference type="GeneID" id="90955873"/>
<name>A0A834RZN5_9PLEO</name>
<dbReference type="InterPro" id="IPR002156">
    <property type="entry name" value="RNaseH_domain"/>
</dbReference>
<sequence length="1242" mass="139121">MAIVKAIKEITPSDIPTAKHIKTGWAITPRNDKIKALLMGQENRELMIRAVEGESARLPERWVNYAVQGVESSYRTITGESIPTTIDDIVSEALSQTGIEPASCRPSRHGPTEGRTTWIISFTRPVRSFRLFGTGDYAHEIKKNSPAMLHDPGCLGYCKTSRCTRPARCTTCSKTTATHQGPHGEQCKDTPKCANCHGPFPATHDKCPAAPTRVNGRLIQPIKGELKFIREAGDRASEAIQPARGRQTGSTVETSIEITDGDIANTTEPVEHLRTQVKEADKTEKGHSAPWWTEDCRVAYKRHIQEKSDYGQSPSEATRAFLATVRKAKRTYWQQRIDGCNNDKDLYKLVGWHKLSFDQRDTPLVIEGRTIIAPLEKAEALREAILDRFSAEDDLLEPPPLDNDPQTTPLPWDTYISMEETERYVIGVSSTSPGPDQVTVRLLKACWEHIRHLVLGIYRACMEQGHYPAAWRTVEVAMIPKVGKKDKSSPRSMRPIALSSCLGKGLERIIARRIAHTAMAFDILSPQHGGALPKRSAMDLATAFTHDVEMAWSRHEHVSMLTLDVQGAFDALLKNRLLHRMRQQGWPPLLRKFIQNFLSERRVRVRLGNVTTPVHRVACGTPQGSPLSPVLYTLYLAELLNQDRKLRFGYADDINLYRVSHSLDENVALLAEDLKSINEWGAANKITFAPEKRELIHLTRQKGLHAPPIQLEDQTIHPIALRRGKPDCAALAWGVKHVAERAAQARKVANHLRSLANTAHGPPAGSLRKAAITCILPILLYGAETWYEGRTKNPRIARVSRKPTVSTRVGWHLTTIDQALIAATKAILPAWRTTPNAVLLREAAMPSAQVALEEAKLRFAVHLRTIDDKHPLTNRTTLPLVIRGRAAGNRRIPRSKVQRVAQLLPATPRNVLASPHFSDGSRQDPTQGQGKDIAAQNFTIWWESLGQETITVFSDGSEQQINGTRVVTYGYAIYQGQAAVATGQGSLNALSHVFDAEAIGACRGLKHALQLSLPSQREIVLCIDSTSVIWGIRGAAPASSQWAFLQIHGAMEAYNVKTRWAPGHMKIVGNELADQLADNEAKDPHQPYGMAASPTRSGIRTVGRRLLEHIRDTWWKDKSSRLSAWYTQWQLPYDTRRTPAALWLPRRILAKVLMIRSTHGDFEWYHRKFNHEDTSECPCGRPKTPEHLVFCKRATTHFKKWPLRPIVPPRTRQEGLAYLAQLIDQPQEFETFVKVTNSFYDE</sequence>
<comment type="caution">
    <text evidence="3">The sequence shown here is derived from an EMBL/GenBank/DDBJ whole genome shotgun (WGS) entry which is preliminary data.</text>
</comment>
<dbReference type="RefSeq" id="XP_065963229.1">
    <property type="nucleotide sequence ID" value="XM_066106291.1"/>
</dbReference>
<dbReference type="AlphaFoldDB" id="A0A834RZN5"/>
<dbReference type="Gene3D" id="3.30.420.10">
    <property type="entry name" value="Ribonuclease H-like superfamily/Ribonuclease H"/>
    <property type="match status" value="1"/>
</dbReference>
<feature type="domain" description="RNase H type-1" evidence="2">
    <location>
        <begin position="946"/>
        <end position="1082"/>
    </location>
</feature>
<evidence type="ECO:0000259" key="2">
    <source>
        <dbReference type="PROSITE" id="PS50879"/>
    </source>
</evidence>
<reference evidence="3" key="1">
    <citation type="journal article" date="2018" name="BMC Genomics">
        <title>Comparative genomics of the wheat fungal pathogen Pyrenophora tritici-repentis reveals chromosomal variations and genome plasticity.</title>
        <authorList>
            <person name="Moolhuijzen P."/>
            <person name="See P.T."/>
            <person name="Hane J.K."/>
            <person name="Shi G."/>
            <person name="Liu Z."/>
            <person name="Oliver R.P."/>
            <person name="Moffat C.S."/>
        </authorList>
    </citation>
    <scope>NUCLEOTIDE SEQUENCE [LARGE SCALE GENOMIC DNA]</scope>
    <source>
        <strain evidence="3">M4</strain>
    </source>
</reference>
<accession>A0A834RZN5</accession>
<dbReference type="SUPFAM" id="SSF56672">
    <property type="entry name" value="DNA/RNA polymerases"/>
    <property type="match status" value="1"/>
</dbReference>
<dbReference type="GO" id="GO:0003676">
    <property type="term" value="F:nucleic acid binding"/>
    <property type="evidence" value="ECO:0007669"/>
    <property type="project" value="InterPro"/>
</dbReference>
<dbReference type="PANTHER" id="PTHR33481">
    <property type="entry name" value="REVERSE TRANSCRIPTASE"/>
    <property type="match status" value="1"/>
</dbReference>
<dbReference type="KEGG" id="ptrr:90955873"/>
<protein>
    <recommendedName>
        <fullName evidence="5">Reverse transcriptase</fullName>
    </recommendedName>
</protein>
<gene>
    <name evidence="3" type="ORF">PtrM4_077840</name>
</gene>
<dbReference type="CDD" id="cd01650">
    <property type="entry name" value="RT_nLTR_like"/>
    <property type="match status" value="1"/>
</dbReference>
<dbReference type="EMBL" id="NQIK02000003">
    <property type="protein sequence ID" value="KAF7572879.1"/>
    <property type="molecule type" value="Genomic_DNA"/>
</dbReference>
<dbReference type="InterPro" id="IPR000477">
    <property type="entry name" value="RT_dom"/>
</dbReference>
<dbReference type="InterPro" id="IPR036397">
    <property type="entry name" value="RNaseH_sf"/>
</dbReference>
<dbReference type="PROSITE" id="PS50878">
    <property type="entry name" value="RT_POL"/>
    <property type="match status" value="1"/>
</dbReference>
<evidence type="ECO:0000313" key="4">
    <source>
        <dbReference type="Proteomes" id="UP000245464"/>
    </source>
</evidence>
<evidence type="ECO:0008006" key="5">
    <source>
        <dbReference type="Google" id="ProtNLM"/>
    </source>
</evidence>
<dbReference type="PANTHER" id="PTHR33481:SF1">
    <property type="entry name" value="ENDONUCLEASE_EXONUCLEASE_PHOSPHATASE DOMAIN-CONTAINING PROTEIN-RELATED"/>
    <property type="match status" value="1"/>
</dbReference>
<organism evidence="3 4">
    <name type="scientific">Pyrenophora tritici-repentis</name>
    <dbReference type="NCBI Taxonomy" id="45151"/>
    <lineage>
        <taxon>Eukaryota</taxon>
        <taxon>Fungi</taxon>
        <taxon>Dikarya</taxon>
        <taxon>Ascomycota</taxon>
        <taxon>Pezizomycotina</taxon>
        <taxon>Dothideomycetes</taxon>
        <taxon>Pleosporomycetidae</taxon>
        <taxon>Pleosporales</taxon>
        <taxon>Pleosporineae</taxon>
        <taxon>Pleosporaceae</taxon>
        <taxon>Pyrenophora</taxon>
    </lineage>
</organism>
<dbReference type="CDD" id="cd09276">
    <property type="entry name" value="Rnase_HI_RT_non_LTR"/>
    <property type="match status" value="1"/>
</dbReference>
<evidence type="ECO:0000259" key="1">
    <source>
        <dbReference type="PROSITE" id="PS50878"/>
    </source>
</evidence>
<dbReference type="InterPro" id="IPR043502">
    <property type="entry name" value="DNA/RNA_pol_sf"/>
</dbReference>
<dbReference type="Proteomes" id="UP000245464">
    <property type="component" value="Chromosome 3"/>
</dbReference>
<dbReference type="SUPFAM" id="SSF53098">
    <property type="entry name" value="Ribonuclease H-like"/>
    <property type="match status" value="1"/>
</dbReference>
<evidence type="ECO:0000313" key="3">
    <source>
        <dbReference type="EMBL" id="KAF7572879.1"/>
    </source>
</evidence>
<feature type="domain" description="Reverse transcriptase" evidence="1">
    <location>
        <begin position="460"/>
        <end position="716"/>
    </location>
</feature>
<dbReference type="PROSITE" id="PS50879">
    <property type="entry name" value="RNASE_H_1"/>
    <property type="match status" value="1"/>
</dbReference>
<dbReference type="GO" id="GO:0004523">
    <property type="term" value="F:RNA-DNA hybrid ribonuclease activity"/>
    <property type="evidence" value="ECO:0007669"/>
    <property type="project" value="InterPro"/>
</dbReference>
<proteinExistence type="predicted"/>
<dbReference type="InterPro" id="IPR012337">
    <property type="entry name" value="RNaseH-like_sf"/>
</dbReference>
<dbReference type="Pfam" id="PF00078">
    <property type="entry name" value="RVT_1"/>
    <property type="match status" value="1"/>
</dbReference>